<dbReference type="SUPFAM" id="SSF55785">
    <property type="entry name" value="PYP-like sensor domain (PAS domain)"/>
    <property type="match status" value="1"/>
</dbReference>
<name>A0ABU4IZL2_9VIBR</name>
<organism evidence="14 15">
    <name type="scientific">Vibrio rhizosphaerae</name>
    <dbReference type="NCBI Taxonomy" id="398736"/>
    <lineage>
        <taxon>Bacteria</taxon>
        <taxon>Pseudomonadati</taxon>
        <taxon>Pseudomonadota</taxon>
        <taxon>Gammaproteobacteria</taxon>
        <taxon>Vibrionales</taxon>
        <taxon>Vibrionaceae</taxon>
        <taxon>Vibrio</taxon>
    </lineage>
</organism>
<comment type="subcellular location">
    <subcellularLocation>
        <location evidence="1">Cell inner membrane</location>
    </subcellularLocation>
</comment>
<keyword evidence="6" id="KW-0418">Kinase</keyword>
<keyword evidence="14" id="KW-0548">Nucleotidyltransferase</keyword>
<dbReference type="CDD" id="cd00130">
    <property type="entry name" value="PAS"/>
    <property type="match status" value="1"/>
</dbReference>
<keyword evidence="4 14" id="KW-0808">Transferase</keyword>
<keyword evidence="8" id="KW-0902">Two-component regulatory system</keyword>
<dbReference type="EMBL" id="JAWRCP010000002">
    <property type="protein sequence ID" value="MDW6094847.1"/>
    <property type="molecule type" value="Genomic_DNA"/>
</dbReference>
<dbReference type="InterPro" id="IPR013655">
    <property type="entry name" value="PAS_fold_3"/>
</dbReference>
<dbReference type="InterPro" id="IPR029151">
    <property type="entry name" value="Sensor-like_sf"/>
</dbReference>
<proteinExistence type="predicted"/>
<dbReference type="Pfam" id="PF08447">
    <property type="entry name" value="PAS_3"/>
    <property type="match status" value="1"/>
</dbReference>
<dbReference type="PANTHER" id="PTHR45138">
    <property type="entry name" value="REGULATORY COMPONENTS OF SENSORY TRANSDUCTION SYSTEM"/>
    <property type="match status" value="1"/>
</dbReference>
<evidence type="ECO:0000256" key="2">
    <source>
        <dbReference type="ARBA" id="ARBA00012528"/>
    </source>
</evidence>
<evidence type="ECO:0000256" key="6">
    <source>
        <dbReference type="ARBA" id="ARBA00022777"/>
    </source>
</evidence>
<dbReference type="Proteomes" id="UP001279860">
    <property type="component" value="Unassembled WGS sequence"/>
</dbReference>
<dbReference type="CDD" id="cd01949">
    <property type="entry name" value="GGDEF"/>
    <property type="match status" value="1"/>
</dbReference>
<dbReference type="InterPro" id="IPR029787">
    <property type="entry name" value="Nucleotide_cyclase"/>
</dbReference>
<dbReference type="GO" id="GO:0052621">
    <property type="term" value="F:diguanylate cyclase activity"/>
    <property type="evidence" value="ECO:0007669"/>
    <property type="project" value="UniProtKB-EC"/>
</dbReference>
<dbReference type="EC" id="2.7.7.65" evidence="2"/>
<comment type="catalytic activity">
    <reaction evidence="9">
        <text>2 GTP = 3',3'-c-di-GMP + 2 diphosphate</text>
        <dbReference type="Rhea" id="RHEA:24898"/>
        <dbReference type="ChEBI" id="CHEBI:33019"/>
        <dbReference type="ChEBI" id="CHEBI:37565"/>
        <dbReference type="ChEBI" id="CHEBI:58805"/>
        <dbReference type="EC" id="2.7.7.65"/>
    </reaction>
</comment>
<dbReference type="Pfam" id="PF21623">
    <property type="entry name" value="HK_sensor_dom_bact"/>
    <property type="match status" value="1"/>
</dbReference>
<protein>
    <recommendedName>
        <fullName evidence="2">diguanylate cyclase</fullName>
        <ecNumber evidence="2">2.7.7.65</ecNumber>
    </recommendedName>
</protein>
<evidence type="ECO:0000313" key="15">
    <source>
        <dbReference type="Proteomes" id="UP001279860"/>
    </source>
</evidence>
<dbReference type="RefSeq" id="WP_318585763.1">
    <property type="nucleotide sequence ID" value="NZ_JAWRCP010000002.1"/>
</dbReference>
<dbReference type="PROSITE" id="PS50112">
    <property type="entry name" value="PAS"/>
    <property type="match status" value="1"/>
</dbReference>
<keyword evidence="3" id="KW-0597">Phosphoprotein</keyword>
<evidence type="ECO:0000256" key="10">
    <source>
        <dbReference type="SAM" id="Phobius"/>
    </source>
</evidence>
<dbReference type="InterPro" id="IPR000700">
    <property type="entry name" value="PAS-assoc_C"/>
</dbReference>
<feature type="domain" description="PAS" evidence="11">
    <location>
        <begin position="375"/>
        <end position="426"/>
    </location>
</feature>
<accession>A0ABU4IZL2</accession>
<dbReference type="PANTHER" id="PTHR45138:SF9">
    <property type="entry name" value="DIGUANYLATE CYCLASE DGCM-RELATED"/>
    <property type="match status" value="1"/>
</dbReference>
<feature type="transmembrane region" description="Helical" evidence="10">
    <location>
        <begin position="325"/>
        <end position="345"/>
    </location>
</feature>
<dbReference type="SUPFAM" id="SSF55073">
    <property type="entry name" value="Nucleotide cyclase"/>
    <property type="match status" value="1"/>
</dbReference>
<evidence type="ECO:0000256" key="5">
    <source>
        <dbReference type="ARBA" id="ARBA00022741"/>
    </source>
</evidence>
<dbReference type="NCBIfam" id="TIGR00254">
    <property type="entry name" value="GGDEF"/>
    <property type="match status" value="1"/>
</dbReference>
<evidence type="ECO:0000256" key="1">
    <source>
        <dbReference type="ARBA" id="ARBA00004533"/>
    </source>
</evidence>
<comment type="caution">
    <text evidence="14">The sequence shown here is derived from an EMBL/GenBank/DDBJ whole genome shotgun (WGS) entry which is preliminary data.</text>
</comment>
<keyword evidence="10" id="KW-0472">Membrane</keyword>
<dbReference type="InterPro" id="IPR000014">
    <property type="entry name" value="PAS"/>
</dbReference>
<keyword evidence="10" id="KW-0812">Transmembrane</keyword>
<reference evidence="14 15" key="1">
    <citation type="submission" date="2023-11" db="EMBL/GenBank/DDBJ databases">
        <title>Plant-associative lifestyle of Vibrio porteresiae and its evolutionary dynamics.</title>
        <authorList>
            <person name="Rameshkumar N."/>
            <person name="Kirti K."/>
        </authorList>
    </citation>
    <scope>NUCLEOTIDE SEQUENCE [LARGE SCALE GENOMIC DNA]</scope>
    <source>
        <strain evidence="14 15">MSSRF7</strain>
    </source>
</reference>
<keyword evidence="10" id="KW-1133">Transmembrane helix</keyword>
<feature type="domain" description="GGDEF" evidence="13">
    <location>
        <begin position="509"/>
        <end position="638"/>
    </location>
</feature>
<evidence type="ECO:0000259" key="13">
    <source>
        <dbReference type="PROSITE" id="PS50887"/>
    </source>
</evidence>
<dbReference type="NCBIfam" id="TIGR00229">
    <property type="entry name" value="sensory_box"/>
    <property type="match status" value="1"/>
</dbReference>
<keyword evidence="15" id="KW-1185">Reference proteome</keyword>
<dbReference type="InterPro" id="IPR043128">
    <property type="entry name" value="Rev_trsase/Diguanyl_cyclase"/>
</dbReference>
<dbReference type="Gene3D" id="3.30.450.20">
    <property type="entry name" value="PAS domain"/>
    <property type="match status" value="2"/>
</dbReference>
<dbReference type="InterPro" id="IPR050469">
    <property type="entry name" value="Diguanylate_Cyclase"/>
</dbReference>
<evidence type="ECO:0000259" key="12">
    <source>
        <dbReference type="PROSITE" id="PS50113"/>
    </source>
</evidence>
<dbReference type="SMART" id="SM00086">
    <property type="entry name" value="PAC"/>
    <property type="match status" value="1"/>
</dbReference>
<sequence>MIQSKKFPKLFLIYSLLVGLFLSLLLTLYRVELHEVDTSLVSNATSQVSSAEKALKNALRWRVSDLNFFERTLARAEFDSSGQLNTAKLTALWRTFIQSRRVYTEVKWVDFSGQEKIKINYKHGKVSVAQDANLTNIHRTSYFKDIMAFPRKKIFISSLSIDMKDSVNAIDDVPVLIFGEKVAQIEKNKALQGVLIISYKIDDLLSRLYNINEDLWISNHIGQWFKIASNDSLEKKYQLKYQVKMPIDHAQVWKEINKNTSGIFVDDDEFGVFDTLLTVEESGKLQGTRFYVSNSERLSPHYPWKIIYYIDKDKLNYLKRSIHHYHIVMIGGFFIFFIFFGYYIFSMYFKSQKMINKLLVANKIIDNYVIYATADLDDHLESVSEAFCQVSGYRAEELQGQSYYRLCHPDISENLPADIKDCILAEQPWRGEIKKRSKTGEVYWVLAYIEPTHDLNAHLVGYTAVEQNITDRKHLEVLSVTDRLTCLHNRLKLDETLEKEVSRADRHQHPLSIIMLDIDDFKVVNDTFGHQAGDEVLCKIAGLLKQHVRKTDIPGRWGGEEFLIVCPETDLHGVHILAEKLRQAFMNHDFNVVGRCTCSFGVVSRMNDETIEQMIERADIALYTAKARGKNRVESGNDLAIQTHRDNKRLR</sequence>
<evidence type="ECO:0000256" key="3">
    <source>
        <dbReference type="ARBA" id="ARBA00022553"/>
    </source>
</evidence>
<dbReference type="InterPro" id="IPR000160">
    <property type="entry name" value="GGDEF_dom"/>
</dbReference>
<evidence type="ECO:0000313" key="14">
    <source>
        <dbReference type="EMBL" id="MDW6094847.1"/>
    </source>
</evidence>
<dbReference type="InterPro" id="IPR035965">
    <property type="entry name" value="PAS-like_dom_sf"/>
</dbReference>
<dbReference type="SUPFAM" id="SSF103190">
    <property type="entry name" value="Sensory domain-like"/>
    <property type="match status" value="2"/>
</dbReference>
<evidence type="ECO:0000259" key="11">
    <source>
        <dbReference type="PROSITE" id="PS50112"/>
    </source>
</evidence>
<gene>
    <name evidence="14" type="ORF">SBX64_20080</name>
</gene>
<keyword evidence="7" id="KW-0067">ATP-binding</keyword>
<feature type="domain" description="PAC" evidence="12">
    <location>
        <begin position="429"/>
        <end position="481"/>
    </location>
</feature>
<dbReference type="InterPro" id="IPR001610">
    <property type="entry name" value="PAC"/>
</dbReference>
<dbReference type="SMART" id="SM00267">
    <property type="entry name" value="GGDEF"/>
    <property type="match status" value="1"/>
</dbReference>
<dbReference type="PROSITE" id="PS50887">
    <property type="entry name" value="GGDEF"/>
    <property type="match status" value="1"/>
</dbReference>
<evidence type="ECO:0000256" key="7">
    <source>
        <dbReference type="ARBA" id="ARBA00022840"/>
    </source>
</evidence>
<dbReference type="Gene3D" id="3.30.70.270">
    <property type="match status" value="1"/>
</dbReference>
<keyword evidence="5" id="KW-0547">Nucleotide-binding</keyword>
<evidence type="ECO:0000256" key="9">
    <source>
        <dbReference type="ARBA" id="ARBA00034247"/>
    </source>
</evidence>
<dbReference type="Pfam" id="PF00990">
    <property type="entry name" value="GGDEF"/>
    <property type="match status" value="1"/>
</dbReference>
<evidence type="ECO:0000256" key="8">
    <source>
        <dbReference type="ARBA" id="ARBA00023012"/>
    </source>
</evidence>
<dbReference type="InterPro" id="IPR048760">
    <property type="entry name" value="VP0354-like_sensor_dom"/>
</dbReference>
<evidence type="ECO:0000256" key="4">
    <source>
        <dbReference type="ARBA" id="ARBA00022679"/>
    </source>
</evidence>
<dbReference type="PROSITE" id="PS50113">
    <property type="entry name" value="PAC"/>
    <property type="match status" value="1"/>
</dbReference>